<protein>
    <submittedName>
        <fullName evidence="2">Serpin family protein</fullName>
    </submittedName>
</protein>
<dbReference type="Pfam" id="PF00079">
    <property type="entry name" value="Serpin"/>
    <property type="match status" value="1"/>
</dbReference>
<dbReference type="Proteomes" id="UP001171945">
    <property type="component" value="Unassembled WGS sequence"/>
</dbReference>
<dbReference type="InterPro" id="IPR042178">
    <property type="entry name" value="Serpin_sf_1"/>
</dbReference>
<name>A0ABT7VUD2_9GAMM</name>
<reference evidence="2" key="1">
    <citation type="submission" date="2023-06" db="EMBL/GenBank/DDBJ databases">
        <title>Uncultivated large filamentous bacteria from sulfidic sediments reveal new species and different genomic features in energy metabolism and defense.</title>
        <authorList>
            <person name="Fonseca A."/>
        </authorList>
    </citation>
    <scope>NUCLEOTIDE SEQUENCE</scope>
    <source>
        <strain evidence="2">HSG4</strain>
    </source>
</reference>
<dbReference type="InterPro" id="IPR036186">
    <property type="entry name" value="Serpin_sf"/>
</dbReference>
<feature type="domain" description="Serpin" evidence="1">
    <location>
        <begin position="48"/>
        <end position="133"/>
    </location>
</feature>
<dbReference type="Gene3D" id="3.30.497.10">
    <property type="entry name" value="Antithrombin, subunit I, domain 2"/>
    <property type="match status" value="1"/>
</dbReference>
<accession>A0ABT7VUD2</accession>
<dbReference type="EMBL" id="JAUCGM010000482">
    <property type="protein sequence ID" value="MDM8563161.1"/>
    <property type="molecule type" value="Genomic_DNA"/>
</dbReference>
<dbReference type="PANTHER" id="PTHR11461:SF211">
    <property type="entry name" value="GH10112P-RELATED"/>
    <property type="match status" value="1"/>
</dbReference>
<dbReference type="InterPro" id="IPR023796">
    <property type="entry name" value="Serpin_dom"/>
</dbReference>
<dbReference type="InterPro" id="IPR000215">
    <property type="entry name" value="Serpin_fam"/>
</dbReference>
<comment type="caution">
    <text evidence="2">The sequence shown here is derived from an EMBL/GenBank/DDBJ whole genome shotgun (WGS) entry which is preliminary data.</text>
</comment>
<evidence type="ECO:0000313" key="3">
    <source>
        <dbReference type="Proteomes" id="UP001171945"/>
    </source>
</evidence>
<gene>
    <name evidence="2" type="ORF">QUF54_07395</name>
</gene>
<sequence length="161" mass="17429">MQLIRCLLSRGIIILSGFLLVSGHIAYADDDDMTEAQMTKLISTVSDGNSAFAFDLYTQLKANNNGNLFFSPYSLSIALAMTYAGAKGETATQMAKVLHFPEEQVHAAFHLLQGQVNATHVQNNNVELRTANARGSRFNLRDCSTAQTASPTCPAPSCIID</sequence>
<proteinExistence type="predicted"/>
<dbReference type="PANTHER" id="PTHR11461">
    <property type="entry name" value="SERINE PROTEASE INHIBITOR, SERPIN"/>
    <property type="match status" value="1"/>
</dbReference>
<keyword evidence="3" id="KW-1185">Reference proteome</keyword>
<organism evidence="2 3">
    <name type="scientific">Candidatus Marithioploca araucensis</name>
    <dbReference type="NCBI Taxonomy" id="70273"/>
    <lineage>
        <taxon>Bacteria</taxon>
        <taxon>Pseudomonadati</taxon>
        <taxon>Pseudomonadota</taxon>
        <taxon>Gammaproteobacteria</taxon>
        <taxon>Thiotrichales</taxon>
        <taxon>Thiotrichaceae</taxon>
        <taxon>Candidatus Marithioploca</taxon>
    </lineage>
</organism>
<evidence type="ECO:0000259" key="1">
    <source>
        <dbReference type="Pfam" id="PF00079"/>
    </source>
</evidence>
<dbReference type="SUPFAM" id="SSF56574">
    <property type="entry name" value="Serpins"/>
    <property type="match status" value="1"/>
</dbReference>
<evidence type="ECO:0000313" key="2">
    <source>
        <dbReference type="EMBL" id="MDM8563161.1"/>
    </source>
</evidence>